<dbReference type="InterPro" id="IPR021858">
    <property type="entry name" value="Fun_TF"/>
</dbReference>
<evidence type="ECO:0000313" key="2">
    <source>
        <dbReference type="EMBL" id="EPE26345.1"/>
    </source>
</evidence>
<organism evidence="2 3">
    <name type="scientific">Glarea lozoyensis (strain ATCC 20868 / MF5171)</name>
    <dbReference type="NCBI Taxonomy" id="1116229"/>
    <lineage>
        <taxon>Eukaryota</taxon>
        <taxon>Fungi</taxon>
        <taxon>Dikarya</taxon>
        <taxon>Ascomycota</taxon>
        <taxon>Pezizomycotina</taxon>
        <taxon>Leotiomycetes</taxon>
        <taxon>Helotiales</taxon>
        <taxon>Helotiaceae</taxon>
        <taxon>Glarea</taxon>
    </lineage>
</organism>
<reference evidence="2 3" key="1">
    <citation type="journal article" date="2013" name="BMC Genomics">
        <title>Genomics-driven discovery of the pneumocandin biosynthetic gene cluster in the fungus Glarea lozoyensis.</title>
        <authorList>
            <person name="Chen L."/>
            <person name="Yue Q."/>
            <person name="Zhang X."/>
            <person name="Xiang M."/>
            <person name="Wang C."/>
            <person name="Li S."/>
            <person name="Che Y."/>
            <person name="Ortiz-Lopez F.J."/>
            <person name="Bills G.F."/>
            <person name="Liu X."/>
            <person name="An Z."/>
        </authorList>
    </citation>
    <scope>NUCLEOTIDE SEQUENCE [LARGE SCALE GENOMIC DNA]</scope>
    <source>
        <strain evidence="3">ATCC 20868 / MF5171</strain>
    </source>
</reference>
<dbReference type="AlphaFoldDB" id="S3CKS3"/>
<feature type="region of interest" description="Disordered" evidence="1">
    <location>
        <begin position="1"/>
        <end position="54"/>
    </location>
</feature>
<dbReference type="GeneID" id="19461315"/>
<evidence type="ECO:0000256" key="1">
    <source>
        <dbReference type="SAM" id="MobiDB-lite"/>
    </source>
</evidence>
<dbReference type="OrthoDB" id="4159781at2759"/>
<dbReference type="HOGENOM" id="CLU_051520_0_0_1"/>
<accession>S3CKS3</accession>
<dbReference type="PANTHER" id="PTHR37540">
    <property type="entry name" value="TRANSCRIPTION FACTOR (ACR-2), PUTATIVE-RELATED-RELATED"/>
    <property type="match status" value="1"/>
</dbReference>
<dbReference type="eggNOG" id="ENOG502SN1P">
    <property type="taxonomic scope" value="Eukaryota"/>
</dbReference>
<dbReference type="OMA" id="YFPGATF"/>
<dbReference type="RefSeq" id="XP_008087664.1">
    <property type="nucleotide sequence ID" value="XM_008089473.1"/>
</dbReference>
<feature type="compositionally biased region" description="Polar residues" evidence="1">
    <location>
        <begin position="17"/>
        <end position="54"/>
    </location>
</feature>
<protein>
    <submittedName>
        <fullName evidence="2">Uncharacterized protein</fullName>
    </submittedName>
</protein>
<dbReference type="Proteomes" id="UP000016922">
    <property type="component" value="Unassembled WGS sequence"/>
</dbReference>
<sequence length="352" mass="39212">MAAFPIQKASEPPATVQKHSPSYPSITFSNTLDTDSSLSPPWDNQSITTSSVQGKTSYPKLSFITISHPENSKTTWRRKAVRSHAAANSHGNFRNDPENSSSSASPGRESSRRKRRSSRQSDVSFPLELKSEDSQESQLSLDSRRSSISNFGGTGDPFDIFPVPAEPYLPFLVDHYMHGMRNIPDLEQERNYDTLRNVWFPLALEDPAAFQVVILFSARHQASVASSPNMVPNQLVLKQKAITAINEGIRDINRSSKDALIGAVAKMAFYESMFGDLEAFDVHMLGLKRMIDMRGGLLSLGSTGFLARMILWIDIRASEIHRRSRCFKESLTADGGNIIKMEETDRTSLIVQ</sequence>
<dbReference type="STRING" id="1116229.S3CKS3"/>
<dbReference type="Pfam" id="PF11951">
    <property type="entry name" value="Fungal_trans_2"/>
    <property type="match status" value="1"/>
</dbReference>
<dbReference type="KEGG" id="glz:GLAREA_02257"/>
<keyword evidence="3" id="KW-1185">Reference proteome</keyword>
<proteinExistence type="predicted"/>
<feature type="region of interest" description="Disordered" evidence="1">
    <location>
        <begin position="72"/>
        <end position="141"/>
    </location>
</feature>
<gene>
    <name evidence="2" type="ORF">GLAREA_02257</name>
</gene>
<evidence type="ECO:0000313" key="3">
    <source>
        <dbReference type="Proteomes" id="UP000016922"/>
    </source>
</evidence>
<name>S3CKS3_GLAL2</name>
<dbReference type="EMBL" id="KE145371">
    <property type="protein sequence ID" value="EPE26345.1"/>
    <property type="molecule type" value="Genomic_DNA"/>
</dbReference>
<dbReference type="PANTHER" id="PTHR37540:SF5">
    <property type="entry name" value="TRANSCRIPTION FACTOR DOMAIN-CONTAINING PROTEIN"/>
    <property type="match status" value="1"/>
</dbReference>